<dbReference type="Proteomes" id="UP000828390">
    <property type="component" value="Unassembled WGS sequence"/>
</dbReference>
<dbReference type="AlphaFoldDB" id="A0A9D4MMJ4"/>
<evidence type="ECO:0000313" key="2">
    <source>
        <dbReference type="Proteomes" id="UP000828390"/>
    </source>
</evidence>
<protein>
    <submittedName>
        <fullName evidence="1">Uncharacterized protein</fullName>
    </submittedName>
</protein>
<organism evidence="1 2">
    <name type="scientific">Dreissena polymorpha</name>
    <name type="common">Zebra mussel</name>
    <name type="synonym">Mytilus polymorpha</name>
    <dbReference type="NCBI Taxonomy" id="45954"/>
    <lineage>
        <taxon>Eukaryota</taxon>
        <taxon>Metazoa</taxon>
        <taxon>Spiralia</taxon>
        <taxon>Lophotrochozoa</taxon>
        <taxon>Mollusca</taxon>
        <taxon>Bivalvia</taxon>
        <taxon>Autobranchia</taxon>
        <taxon>Heteroconchia</taxon>
        <taxon>Euheterodonta</taxon>
        <taxon>Imparidentia</taxon>
        <taxon>Neoheterodontei</taxon>
        <taxon>Myida</taxon>
        <taxon>Dreissenoidea</taxon>
        <taxon>Dreissenidae</taxon>
        <taxon>Dreissena</taxon>
    </lineage>
</organism>
<reference evidence="1" key="2">
    <citation type="submission" date="2020-11" db="EMBL/GenBank/DDBJ databases">
        <authorList>
            <person name="McCartney M.A."/>
            <person name="Auch B."/>
            <person name="Kono T."/>
            <person name="Mallez S."/>
            <person name="Becker A."/>
            <person name="Gohl D.M."/>
            <person name="Silverstein K.A.T."/>
            <person name="Koren S."/>
            <person name="Bechman K.B."/>
            <person name="Herman A."/>
            <person name="Abrahante J.E."/>
            <person name="Garbe J."/>
        </authorList>
    </citation>
    <scope>NUCLEOTIDE SEQUENCE</scope>
    <source>
        <strain evidence="1">Duluth1</strain>
        <tissue evidence="1">Whole animal</tissue>
    </source>
</reference>
<accession>A0A9D4MMJ4</accession>
<reference evidence="1" key="1">
    <citation type="journal article" date="2019" name="bioRxiv">
        <title>The Genome of the Zebra Mussel, Dreissena polymorpha: A Resource for Invasive Species Research.</title>
        <authorList>
            <person name="McCartney M.A."/>
            <person name="Auch B."/>
            <person name="Kono T."/>
            <person name="Mallez S."/>
            <person name="Zhang Y."/>
            <person name="Obille A."/>
            <person name="Becker A."/>
            <person name="Abrahante J.E."/>
            <person name="Garbe J."/>
            <person name="Badalamenti J.P."/>
            <person name="Herman A."/>
            <person name="Mangelson H."/>
            <person name="Liachko I."/>
            <person name="Sullivan S."/>
            <person name="Sone E.D."/>
            <person name="Koren S."/>
            <person name="Silverstein K.A.T."/>
            <person name="Beckman K.B."/>
            <person name="Gohl D.M."/>
        </authorList>
    </citation>
    <scope>NUCLEOTIDE SEQUENCE</scope>
    <source>
        <strain evidence="1">Duluth1</strain>
        <tissue evidence="1">Whole animal</tissue>
    </source>
</reference>
<keyword evidence="2" id="KW-1185">Reference proteome</keyword>
<evidence type="ECO:0000313" key="1">
    <source>
        <dbReference type="EMBL" id="KAH3880040.1"/>
    </source>
</evidence>
<sequence>MECGGAGTYIRQNTATGKKYLSVDNENICTPLSPRVDWSKLTATHKGQLSFHTWLFDALNSHDHIFDVSISNICRNIWEICRQKDTFTMT</sequence>
<dbReference type="EMBL" id="JAIWYP010000001">
    <property type="protein sequence ID" value="KAH3880040.1"/>
    <property type="molecule type" value="Genomic_DNA"/>
</dbReference>
<name>A0A9D4MMJ4_DREPO</name>
<proteinExistence type="predicted"/>
<gene>
    <name evidence="1" type="ORF">DPMN_003952</name>
</gene>
<comment type="caution">
    <text evidence="1">The sequence shown here is derived from an EMBL/GenBank/DDBJ whole genome shotgun (WGS) entry which is preliminary data.</text>
</comment>